<evidence type="ECO:0000313" key="3">
    <source>
        <dbReference type="EMBL" id="GAA2143505.1"/>
    </source>
</evidence>
<evidence type="ECO:0000256" key="1">
    <source>
        <dbReference type="ARBA" id="ARBA00010617"/>
    </source>
</evidence>
<protein>
    <submittedName>
        <fullName evidence="3">Cytochrome P450</fullName>
    </submittedName>
</protein>
<dbReference type="InterPro" id="IPR002397">
    <property type="entry name" value="Cyt_P450_B"/>
</dbReference>
<dbReference type="Pfam" id="PF00067">
    <property type="entry name" value="p450"/>
    <property type="match status" value="1"/>
</dbReference>
<sequence length="424" mass="46036">MSQPSTWEQILDYSNRANPYPFYEELRKTPVTRLPDGSYLVSTYAEIAALLHDPRVSSDIERNPAAAAMRAAAGEDGEGDGPGMTPTFLSMDPPDHDKFRRITMRHFGPPTTPGRVAGMEARMTEIATDLIDNMAARSRIDVVDDLAYPLPVTVICELLGVPPGDEQRFRVWVDVALQSTDPGLDPETQQKKRIEAGKELRAFMEELVDAHRRAPGNDLLSAMVTDDGPEGRMPDEQLVGTGLLLLIAGHETTVNLISNGALTLLRHPAELQRLRDDPGMAIPMVEELLRYEPPVHFVPFRTALDDIDIAGTTIPAGASLTLVLAAGNRDPAHVADPGLFIPDRHNNKHLGFGGGVHLCFGAPLARLEAQIALTAFATRLENPRLVSDPPPYRPSPFLRGPSHLPVDINGVLAPDGPAGDGTVR</sequence>
<keyword evidence="2" id="KW-0560">Oxidoreductase</keyword>
<dbReference type="SUPFAM" id="SSF48264">
    <property type="entry name" value="Cytochrome P450"/>
    <property type="match status" value="1"/>
</dbReference>
<dbReference type="InterPro" id="IPR036396">
    <property type="entry name" value="Cyt_P450_sf"/>
</dbReference>
<dbReference type="Proteomes" id="UP001500102">
    <property type="component" value="Unassembled WGS sequence"/>
</dbReference>
<dbReference type="InterPro" id="IPR001128">
    <property type="entry name" value="Cyt_P450"/>
</dbReference>
<accession>A0ABN2ZK93</accession>
<keyword evidence="2" id="KW-0408">Iron</keyword>
<dbReference type="Gene3D" id="1.10.630.10">
    <property type="entry name" value="Cytochrome P450"/>
    <property type="match status" value="1"/>
</dbReference>
<comment type="caution">
    <text evidence="3">The sequence shown here is derived from an EMBL/GenBank/DDBJ whole genome shotgun (WGS) entry which is preliminary data.</text>
</comment>
<comment type="similarity">
    <text evidence="1 2">Belongs to the cytochrome P450 family.</text>
</comment>
<dbReference type="PANTHER" id="PTHR46696">
    <property type="entry name" value="P450, PUTATIVE (EUROFUNG)-RELATED"/>
    <property type="match status" value="1"/>
</dbReference>
<keyword evidence="2" id="KW-0479">Metal-binding</keyword>
<dbReference type="EMBL" id="BAAAQB010000041">
    <property type="protein sequence ID" value="GAA2143505.1"/>
    <property type="molecule type" value="Genomic_DNA"/>
</dbReference>
<gene>
    <name evidence="3" type="ORF">GCM10009825_33920</name>
</gene>
<organism evidence="3 4">
    <name type="scientific">Arthrobacter humicola</name>
    <dbReference type="NCBI Taxonomy" id="409291"/>
    <lineage>
        <taxon>Bacteria</taxon>
        <taxon>Bacillati</taxon>
        <taxon>Actinomycetota</taxon>
        <taxon>Actinomycetes</taxon>
        <taxon>Micrococcales</taxon>
        <taxon>Micrococcaceae</taxon>
        <taxon>Arthrobacter</taxon>
    </lineage>
</organism>
<dbReference type="PANTHER" id="PTHR46696:SF1">
    <property type="entry name" value="CYTOCHROME P450 YJIB-RELATED"/>
    <property type="match status" value="1"/>
</dbReference>
<dbReference type="RefSeq" id="WP_344367584.1">
    <property type="nucleotide sequence ID" value="NZ_BAAAQB010000041.1"/>
</dbReference>
<dbReference type="InterPro" id="IPR017972">
    <property type="entry name" value="Cyt_P450_CS"/>
</dbReference>
<keyword evidence="2" id="KW-0503">Monooxygenase</keyword>
<dbReference type="PROSITE" id="PS00086">
    <property type="entry name" value="CYTOCHROME_P450"/>
    <property type="match status" value="1"/>
</dbReference>
<dbReference type="PRINTS" id="PR00385">
    <property type="entry name" value="P450"/>
</dbReference>
<name>A0ABN2ZK93_9MICC</name>
<evidence type="ECO:0000313" key="4">
    <source>
        <dbReference type="Proteomes" id="UP001500102"/>
    </source>
</evidence>
<dbReference type="CDD" id="cd20625">
    <property type="entry name" value="CYP164-like"/>
    <property type="match status" value="1"/>
</dbReference>
<proteinExistence type="inferred from homology"/>
<reference evidence="3 4" key="1">
    <citation type="journal article" date="2019" name="Int. J. Syst. Evol. Microbiol.">
        <title>The Global Catalogue of Microorganisms (GCM) 10K type strain sequencing project: providing services to taxonomists for standard genome sequencing and annotation.</title>
        <authorList>
            <consortium name="The Broad Institute Genomics Platform"/>
            <consortium name="The Broad Institute Genome Sequencing Center for Infectious Disease"/>
            <person name="Wu L."/>
            <person name="Ma J."/>
        </authorList>
    </citation>
    <scope>NUCLEOTIDE SEQUENCE [LARGE SCALE GENOMIC DNA]</scope>
    <source>
        <strain evidence="3 4">JCM 15921</strain>
    </source>
</reference>
<evidence type="ECO:0000256" key="2">
    <source>
        <dbReference type="RuleBase" id="RU000461"/>
    </source>
</evidence>
<dbReference type="PRINTS" id="PR00359">
    <property type="entry name" value="BP450"/>
</dbReference>
<keyword evidence="2" id="KW-0349">Heme</keyword>
<keyword evidence="4" id="KW-1185">Reference proteome</keyword>